<dbReference type="Gene3D" id="3.30.390.110">
    <property type="match status" value="1"/>
</dbReference>
<dbReference type="GO" id="GO:0006412">
    <property type="term" value="P:translation"/>
    <property type="evidence" value="ECO:0007669"/>
    <property type="project" value="InterPro"/>
</dbReference>
<evidence type="ECO:0000256" key="3">
    <source>
        <dbReference type="ARBA" id="ARBA00023274"/>
    </source>
</evidence>
<evidence type="ECO:0000256" key="6">
    <source>
        <dbReference type="SAM" id="MobiDB-lite"/>
    </source>
</evidence>
<keyword evidence="3" id="KW-0687">Ribonucleoprotein</keyword>
<feature type="domain" description="Ribosomal eL28/Mak16" evidence="7">
    <location>
        <begin position="8"/>
        <end position="123"/>
    </location>
</feature>
<evidence type="ECO:0000256" key="5">
    <source>
        <dbReference type="ARBA" id="ARBA00035330"/>
    </source>
</evidence>
<dbReference type="Proteomes" id="UP000046393">
    <property type="component" value="Unplaced"/>
</dbReference>
<organism evidence="8 9">
    <name type="scientific">Syphacia muris</name>
    <dbReference type="NCBI Taxonomy" id="451379"/>
    <lineage>
        <taxon>Eukaryota</taxon>
        <taxon>Metazoa</taxon>
        <taxon>Ecdysozoa</taxon>
        <taxon>Nematoda</taxon>
        <taxon>Chromadorea</taxon>
        <taxon>Rhabditida</taxon>
        <taxon>Spirurina</taxon>
        <taxon>Oxyuridomorpha</taxon>
        <taxon>Oxyuroidea</taxon>
        <taxon>Oxyuridae</taxon>
        <taxon>Syphacia</taxon>
    </lineage>
</organism>
<keyword evidence="2" id="KW-0689">Ribosomal protein</keyword>
<comment type="similarity">
    <text evidence="1">Belongs to the eukaryotic ribosomal protein eL28 family.</text>
</comment>
<dbReference type="AlphaFoldDB" id="A0A158R5P6"/>
<name>A0A158R5P6_9BILA</name>
<dbReference type="InterPro" id="IPR002672">
    <property type="entry name" value="Ribosomal_eL28"/>
</dbReference>
<dbReference type="GO" id="GO:1990904">
    <property type="term" value="C:ribonucleoprotein complex"/>
    <property type="evidence" value="ECO:0007669"/>
    <property type="project" value="UniProtKB-KW"/>
</dbReference>
<reference evidence="9" key="1">
    <citation type="submission" date="2016-04" db="UniProtKB">
        <authorList>
            <consortium name="WormBaseParasite"/>
        </authorList>
    </citation>
    <scope>IDENTIFICATION</scope>
</reference>
<sequence>MANVSTDIQWQVIRNNSAFLRRQRGINKLFSTEKFNLKGVNSIRYNGLIHKKAIDIRPAADNKGLVVSLKKKGKSRFPAKSVTTITLKSNSRKSLKSVKNIARTYRKSQVMVALRRASQFLRSQKDKSHKGHKTGKVES</sequence>
<dbReference type="Pfam" id="PF01778">
    <property type="entry name" value="Ribosomal_L28e"/>
    <property type="match status" value="1"/>
</dbReference>
<dbReference type="InterPro" id="IPR029004">
    <property type="entry name" value="Ribosomal_eL28/Mak16"/>
</dbReference>
<keyword evidence="8" id="KW-1185">Reference proteome</keyword>
<dbReference type="GO" id="GO:0003735">
    <property type="term" value="F:structural constituent of ribosome"/>
    <property type="evidence" value="ECO:0007669"/>
    <property type="project" value="InterPro"/>
</dbReference>
<dbReference type="STRING" id="451379.A0A158R5P6"/>
<dbReference type="PANTHER" id="PTHR10544">
    <property type="entry name" value="60S RIBOSOMAL PROTEIN L28"/>
    <property type="match status" value="1"/>
</dbReference>
<dbReference type="GO" id="GO:0005840">
    <property type="term" value="C:ribosome"/>
    <property type="evidence" value="ECO:0007669"/>
    <property type="project" value="UniProtKB-KW"/>
</dbReference>
<evidence type="ECO:0000256" key="4">
    <source>
        <dbReference type="ARBA" id="ARBA00035223"/>
    </source>
</evidence>
<evidence type="ECO:0000259" key="7">
    <source>
        <dbReference type="Pfam" id="PF01778"/>
    </source>
</evidence>
<proteinExistence type="inferred from homology"/>
<evidence type="ECO:0000256" key="1">
    <source>
        <dbReference type="ARBA" id="ARBA00007926"/>
    </source>
</evidence>
<feature type="compositionally biased region" description="Basic residues" evidence="6">
    <location>
        <begin position="127"/>
        <end position="139"/>
    </location>
</feature>
<evidence type="ECO:0000313" key="9">
    <source>
        <dbReference type="WBParaSite" id="SMUV_0000771801-mRNA-1"/>
    </source>
</evidence>
<evidence type="ECO:0000313" key="8">
    <source>
        <dbReference type="Proteomes" id="UP000046393"/>
    </source>
</evidence>
<dbReference type="FunFam" id="3.30.390.110:FF:000002">
    <property type="entry name" value="60S ribosomal protein L28"/>
    <property type="match status" value="1"/>
</dbReference>
<dbReference type="WBParaSite" id="SMUV_0000771801-mRNA-1">
    <property type="protein sequence ID" value="SMUV_0000771801-mRNA-1"/>
    <property type="gene ID" value="SMUV_0000771801"/>
</dbReference>
<protein>
    <recommendedName>
        <fullName evidence="4">Large ribosomal subunit protein eL28</fullName>
    </recommendedName>
    <alternativeName>
        <fullName evidence="5">60S ribosomal protein L28</fullName>
    </alternativeName>
</protein>
<feature type="region of interest" description="Disordered" evidence="6">
    <location>
        <begin position="119"/>
        <end position="139"/>
    </location>
</feature>
<accession>A0A158R5P6</accession>
<evidence type="ECO:0000256" key="2">
    <source>
        <dbReference type="ARBA" id="ARBA00022980"/>
    </source>
</evidence>